<evidence type="ECO:0000313" key="2">
    <source>
        <dbReference type="Proteomes" id="UP001220961"/>
    </source>
</evidence>
<dbReference type="AlphaFoldDB" id="A0AAF0E8M1"/>
<protein>
    <submittedName>
        <fullName evidence="1">Uncharacterized protein</fullName>
    </submittedName>
</protein>
<dbReference type="EMBL" id="CP119912">
    <property type="protein sequence ID" value="WFD20306.1"/>
    <property type="molecule type" value="Genomic_DNA"/>
</dbReference>
<dbReference type="InterPro" id="IPR052732">
    <property type="entry name" value="Cell-binding_unc_protein"/>
</dbReference>
<keyword evidence="2" id="KW-1185">Reference proteome</keyword>
<dbReference type="PANTHER" id="PTHR43883">
    <property type="entry name" value="SLR0207 PROTEIN"/>
    <property type="match status" value="1"/>
</dbReference>
<dbReference type="InterPro" id="IPR027417">
    <property type="entry name" value="P-loop_NTPase"/>
</dbReference>
<gene>
    <name evidence="1" type="ORF">MCAP1_002550</name>
</gene>
<dbReference type="SUPFAM" id="SSF52540">
    <property type="entry name" value="P-loop containing nucleoside triphosphate hydrolases"/>
    <property type="match status" value="1"/>
</dbReference>
<evidence type="ECO:0000313" key="1">
    <source>
        <dbReference type="EMBL" id="WFD20306.1"/>
    </source>
</evidence>
<name>A0AAF0E8M1_9BASI</name>
<dbReference type="PANTHER" id="PTHR43883:SF1">
    <property type="entry name" value="GLUCONOKINASE"/>
    <property type="match status" value="1"/>
</dbReference>
<dbReference type="Gene3D" id="3.40.50.300">
    <property type="entry name" value="P-loop containing nucleotide triphosphate hydrolases"/>
    <property type="match status" value="1"/>
</dbReference>
<reference evidence="1" key="1">
    <citation type="submission" date="2023-03" db="EMBL/GenBank/DDBJ databases">
        <title>Mating type loci evolution in Malassezia.</title>
        <authorList>
            <person name="Coelho M.A."/>
        </authorList>
    </citation>
    <scope>NUCLEOTIDE SEQUENCE</scope>
    <source>
        <strain evidence="1">CBS 10434</strain>
    </source>
</reference>
<dbReference type="Pfam" id="PF13671">
    <property type="entry name" value="AAA_33"/>
    <property type="match status" value="1"/>
</dbReference>
<sequence>MAEAPPEAPRHMVVLCGLRKQLSMLGRAYVHRLTQTWTRCNQDELGARKHVEALARAELAAGHSVIIDRTNIDERQRADWLLLARDLRASMALTTTLIVFDVPARVCRARLAQRHDHPTIVTPEQAFRYVAALTQHPRHV</sequence>
<organism evidence="1 2">
    <name type="scientific">Malassezia caprae</name>
    <dbReference type="NCBI Taxonomy" id="1381934"/>
    <lineage>
        <taxon>Eukaryota</taxon>
        <taxon>Fungi</taxon>
        <taxon>Dikarya</taxon>
        <taxon>Basidiomycota</taxon>
        <taxon>Ustilaginomycotina</taxon>
        <taxon>Malasseziomycetes</taxon>
        <taxon>Malasseziales</taxon>
        <taxon>Malasseziaceae</taxon>
        <taxon>Malassezia</taxon>
    </lineage>
</organism>
<proteinExistence type="predicted"/>
<dbReference type="Proteomes" id="UP001220961">
    <property type="component" value="Chromosome 5"/>
</dbReference>
<accession>A0AAF0E8M1</accession>